<feature type="region of interest" description="Disordered" evidence="1">
    <location>
        <begin position="365"/>
        <end position="443"/>
    </location>
</feature>
<gene>
    <name evidence="2" type="ORF">CPB83DRAFT_920144</name>
</gene>
<dbReference type="Proteomes" id="UP000807306">
    <property type="component" value="Unassembled WGS sequence"/>
</dbReference>
<keyword evidence="3" id="KW-1185">Reference proteome</keyword>
<feature type="compositionally biased region" description="Low complexity" evidence="1">
    <location>
        <begin position="379"/>
        <end position="388"/>
    </location>
</feature>
<protein>
    <submittedName>
        <fullName evidence="2">Uncharacterized protein</fullName>
    </submittedName>
</protein>
<comment type="caution">
    <text evidence="2">The sequence shown here is derived from an EMBL/GenBank/DDBJ whole genome shotgun (WGS) entry which is preliminary data.</text>
</comment>
<proteinExistence type="predicted"/>
<accession>A0A9P6ELG0</accession>
<organism evidence="2 3">
    <name type="scientific">Crepidotus variabilis</name>
    <dbReference type="NCBI Taxonomy" id="179855"/>
    <lineage>
        <taxon>Eukaryota</taxon>
        <taxon>Fungi</taxon>
        <taxon>Dikarya</taxon>
        <taxon>Basidiomycota</taxon>
        <taxon>Agaricomycotina</taxon>
        <taxon>Agaricomycetes</taxon>
        <taxon>Agaricomycetidae</taxon>
        <taxon>Agaricales</taxon>
        <taxon>Agaricineae</taxon>
        <taxon>Crepidotaceae</taxon>
        <taxon>Crepidotus</taxon>
    </lineage>
</organism>
<dbReference type="AlphaFoldDB" id="A0A9P6ELG0"/>
<dbReference type="EMBL" id="MU157837">
    <property type="protein sequence ID" value="KAF9531013.1"/>
    <property type="molecule type" value="Genomic_DNA"/>
</dbReference>
<evidence type="ECO:0000256" key="1">
    <source>
        <dbReference type="SAM" id="MobiDB-lite"/>
    </source>
</evidence>
<reference evidence="2" key="1">
    <citation type="submission" date="2020-11" db="EMBL/GenBank/DDBJ databases">
        <authorList>
            <consortium name="DOE Joint Genome Institute"/>
            <person name="Ahrendt S."/>
            <person name="Riley R."/>
            <person name="Andreopoulos W."/>
            <person name="Labutti K."/>
            <person name="Pangilinan J."/>
            <person name="Ruiz-Duenas F.J."/>
            <person name="Barrasa J.M."/>
            <person name="Sanchez-Garcia M."/>
            <person name="Camarero S."/>
            <person name="Miyauchi S."/>
            <person name="Serrano A."/>
            <person name="Linde D."/>
            <person name="Babiker R."/>
            <person name="Drula E."/>
            <person name="Ayuso-Fernandez I."/>
            <person name="Pacheco R."/>
            <person name="Padilla G."/>
            <person name="Ferreira P."/>
            <person name="Barriuso J."/>
            <person name="Kellner H."/>
            <person name="Castanera R."/>
            <person name="Alfaro M."/>
            <person name="Ramirez L."/>
            <person name="Pisabarro A.G."/>
            <person name="Kuo A."/>
            <person name="Tritt A."/>
            <person name="Lipzen A."/>
            <person name="He G."/>
            <person name="Yan M."/>
            <person name="Ng V."/>
            <person name="Cullen D."/>
            <person name="Martin F."/>
            <person name="Rosso M.-N."/>
            <person name="Henrissat B."/>
            <person name="Hibbett D."/>
            <person name="Martinez A.T."/>
            <person name="Grigoriev I.V."/>
        </authorList>
    </citation>
    <scope>NUCLEOTIDE SEQUENCE</scope>
    <source>
        <strain evidence="2">CBS 506.95</strain>
    </source>
</reference>
<sequence>VARNCFQVQVLTFKWAGLILPKSFKHIPSSVVRRYLSIKTIPPSFITMVQITNSVILATLAATPILAAPFHGSFGGQRKHQKLEIREPKFHARKTLRVAGKIGSGALGVASAGAAVAGLLSPQGRDFNDEFEVEAREPHVAASQYVTSPRREFDQDIEAREPLLSGAHGGFVHGPRARELDDKVYIREPRANARKGLRAAGKVASGALGVASAGAAVAGLFSPQARDFDDEIYNREPRVNARKSLHVAGKIGSGALSIASTGAAIAGLVSPQRRGFNDEIYVREPRVNARKTLRVAGKIGSGALGVASAGAAIAGLVSPQQRDFNDEFQVEAREPHVAASQYVTSPRREFEEDIEAREPLLGGAHGGFVRGPRAHGARRGAMAASLAARDVESRGHRSGGSRGSAGASAGRRGARVQTHGPSSAGGRGRYVGYSREVSYDELD</sequence>
<name>A0A9P6ELG0_9AGAR</name>
<evidence type="ECO:0000313" key="3">
    <source>
        <dbReference type="Proteomes" id="UP000807306"/>
    </source>
</evidence>
<evidence type="ECO:0000313" key="2">
    <source>
        <dbReference type="EMBL" id="KAF9531013.1"/>
    </source>
</evidence>
<feature type="non-terminal residue" evidence="2">
    <location>
        <position position="1"/>
    </location>
</feature>